<dbReference type="SMART" id="SM00490">
    <property type="entry name" value="HELICc"/>
    <property type="match status" value="1"/>
</dbReference>
<dbReference type="Proteomes" id="UP000243528">
    <property type="component" value="Unassembled WGS sequence"/>
</dbReference>
<dbReference type="InterPro" id="IPR001650">
    <property type="entry name" value="Helicase_C-like"/>
</dbReference>
<dbReference type="PANTHER" id="PTHR41313:SF1">
    <property type="entry name" value="DNA METHYLASE ADENINE-SPECIFIC DOMAIN-CONTAINING PROTEIN"/>
    <property type="match status" value="1"/>
</dbReference>
<dbReference type="Pfam" id="PF00271">
    <property type="entry name" value="Helicase_C"/>
    <property type="match status" value="1"/>
</dbReference>
<dbReference type="Gene3D" id="3.40.50.300">
    <property type="entry name" value="P-loop containing nucleotide triphosphate hydrolases"/>
    <property type="match status" value="2"/>
</dbReference>
<protein>
    <submittedName>
        <fullName evidence="3">N12 class adenine-specific DNA methylase</fullName>
    </submittedName>
</protein>
<dbReference type="RefSeq" id="WP_170119621.1">
    <property type="nucleotide sequence ID" value="NZ_ML142897.1"/>
</dbReference>
<keyword evidence="3" id="KW-0808">Transferase</keyword>
<dbReference type="SUPFAM" id="SSF53335">
    <property type="entry name" value="S-adenosyl-L-methionine-dependent methyltransferases"/>
    <property type="match status" value="1"/>
</dbReference>
<name>A0A2P8EFB2_9ACTN</name>
<keyword evidence="3" id="KW-0489">Methyltransferase</keyword>
<dbReference type="InterPro" id="IPR014001">
    <property type="entry name" value="Helicase_ATP-bd"/>
</dbReference>
<dbReference type="SMART" id="SM00487">
    <property type="entry name" value="DEXDc"/>
    <property type="match status" value="1"/>
</dbReference>
<dbReference type="Gene3D" id="3.40.50.150">
    <property type="entry name" value="Vaccinia Virus protein VP39"/>
    <property type="match status" value="1"/>
</dbReference>
<dbReference type="GO" id="GO:0032259">
    <property type="term" value="P:methylation"/>
    <property type="evidence" value="ECO:0007669"/>
    <property type="project" value="UniProtKB-KW"/>
</dbReference>
<comment type="caution">
    <text evidence="3">The sequence shown here is derived from an EMBL/GenBank/DDBJ whole genome shotgun (WGS) entry which is preliminary data.</text>
</comment>
<evidence type="ECO:0000256" key="1">
    <source>
        <dbReference type="SAM" id="MobiDB-lite"/>
    </source>
</evidence>
<accession>A0A2P8EFB2</accession>
<dbReference type="GO" id="GO:0008168">
    <property type="term" value="F:methyltransferase activity"/>
    <property type="evidence" value="ECO:0007669"/>
    <property type="project" value="UniProtKB-KW"/>
</dbReference>
<dbReference type="EMBL" id="PYGE01000001">
    <property type="protein sequence ID" value="PSL08153.1"/>
    <property type="molecule type" value="Genomic_DNA"/>
</dbReference>
<reference evidence="3 4" key="1">
    <citation type="submission" date="2018-03" db="EMBL/GenBank/DDBJ databases">
        <title>Genomic Encyclopedia of Archaeal and Bacterial Type Strains, Phase II (KMG-II): from individual species to whole genera.</title>
        <authorList>
            <person name="Goeker M."/>
        </authorList>
    </citation>
    <scope>NUCLEOTIDE SEQUENCE [LARGE SCALE GENOMIC DNA]</scope>
    <source>
        <strain evidence="3 4">DSM 45211</strain>
    </source>
</reference>
<keyword evidence="4" id="KW-1185">Reference proteome</keyword>
<dbReference type="PANTHER" id="PTHR41313">
    <property type="entry name" value="ADENINE-SPECIFIC METHYLTRANSFERASE"/>
    <property type="match status" value="1"/>
</dbReference>
<organism evidence="3 4">
    <name type="scientific">Haloactinopolyspora alba</name>
    <dbReference type="NCBI Taxonomy" id="648780"/>
    <lineage>
        <taxon>Bacteria</taxon>
        <taxon>Bacillati</taxon>
        <taxon>Actinomycetota</taxon>
        <taxon>Actinomycetes</taxon>
        <taxon>Jiangellales</taxon>
        <taxon>Jiangellaceae</taxon>
        <taxon>Haloactinopolyspora</taxon>
    </lineage>
</organism>
<feature type="domain" description="Helicase C-terminal" evidence="2">
    <location>
        <begin position="1191"/>
        <end position="1356"/>
    </location>
</feature>
<proteinExistence type="predicted"/>
<feature type="region of interest" description="Disordered" evidence="1">
    <location>
        <begin position="1589"/>
        <end position="1649"/>
    </location>
</feature>
<sequence>MRANVDAIALLDTLDRENRAATASEQAALARWSGWGAVPQLFDEHNTDWRTEREHLHQLLGEDAYTAARRTTINAHYTDPDYARAMWDLLTALGFDGGRVWEPGCGAGTFVGLAPDTAEMVGVELDPTSARVAAALYPDATVAAESFADTRYPAGHFDATIGNVPFANVRLHDPRHNPGGHALHNHAILKSLGLTRPGGLVAVLTSHFTLDAQNPAARREMNALADLLGAVRLPSGAHRRAAGTEVVTDLLVFRRRDDDTPPRSTLFETVAAREVDGEVVRVNSYFDHHPGRILGELGVGHGMHGEQTLHVTADLGQLPGRLTTALADVADAARRDGLTMTPRRDDTREGSRPVALAPDGLWDGHLVANDDGTFSVVTDGVLAEQHVPRTQRAELTALLGLRDAARALLTAEAADREDTPEIETQRADLASRYRAYVARFGPINRFTTRPTGRTDPETGELKMARVAPPVMRIFRTDPFAALVKGLEHFDEATQTATPATMMSQRVVAPRAPVLGADTPGEALQVVLDTAGRVELAEVARLLGTSEPDARTQLGELVYDDPHTKDLRTAEEYLSGNVRAKLATAEQAAETDPDRYAVNVAALRRVVPADLGPGDIEARLGAAWIDAATHERFLAELLDDDTIQVEHPGGAVWEVRGNKHSVAASSEWGTERMPAPAIVKAVLEQRPVQVTDETEDGKRVLNPVETAAAQEKAGLIQERFAEWVWQDPDRAAELQREYNDRFNAIVLRDYTTAGQHLTLPGLAETFEAREHQRTAVARMLAEPAVGLFHEVGAGKTAEMVIGAMELRRLGMVTKPAVVVPNHMLEQFTREWLQLYPTARVLAASSEDLRGEQRRVFVARCATNDWDAVVMTRGAFERIPVSADVEAAYQDREMATLRAMLDNSRAGHGLSVKRLEKKILAAEEQLKERLAGPRDPGISFEQTGIDYLVVDELHDYKNLRTVSNIRDAAIDGSRRASDLHMKTEYLRSRHGERVITGATATPIANSVTEAHVMQRYLRPDLLEDAGVGEFDAWAATFGQTVTEIEMAPAGGYRLQTRFAKFQNVPEMLTVWHVFADVKTADDLNLPTPALAPRDADGERAPVTVVVPAAGELTAYVNQLGERAEKVKSRAVDSSVDNMLMISTDGRKAALDMRLVTTEHPDAEATKLDTVADTVARIWKTHREDTFLIPGTDQVSQTRGALQIVFCDLATPSDEWNAYDELRDQLARRGMPREQVRFMHEAGNDTEKARLFAAARAGQVSVLVGSTAKMGVGTNVQNRAVALHHLDCPWRPADIAQREGRILRQGNQNPEVQIYRYVTEGSFDGYLWQTVERKARFIAQIMRGRLDVRSIDDVGDNALSFAEVKALAAGDPLVLDRANASAEVNRLQRLQRAHHRQLDHLRQRRDTATGLIEQCDRDRPLLEAAIARTTNTTGEAFAMTVDGARFTKRPDAAAAIADWALRVLPENARSPVELGEIGSLAGHTVEATYLPQPGLGQDAHVELRLRDVPASAATVSVDSICDPDTHGVVRVLENRVAAIGAELGKLDQQRASAVGERDTAEAGLDAPFKHETALTEARATLDRIDAEMAEHTTPADDGRPADQNETPDTQPPGGDLVNAAIHDALGLAGMTPPRPAHTGQGQMRPPGHGIGL</sequence>
<feature type="compositionally biased region" description="Basic and acidic residues" evidence="1">
    <location>
        <begin position="1589"/>
        <end position="1599"/>
    </location>
</feature>
<evidence type="ECO:0000313" key="4">
    <source>
        <dbReference type="Proteomes" id="UP000243528"/>
    </source>
</evidence>
<dbReference type="InterPro" id="IPR027417">
    <property type="entry name" value="P-loop_NTPase"/>
</dbReference>
<dbReference type="PROSITE" id="PS51194">
    <property type="entry name" value="HELICASE_CTER"/>
    <property type="match status" value="1"/>
</dbReference>
<dbReference type="InterPro" id="IPR029063">
    <property type="entry name" value="SAM-dependent_MTases_sf"/>
</dbReference>
<gene>
    <name evidence="3" type="ORF">CLV30_101120</name>
</gene>
<dbReference type="InterPro" id="IPR052933">
    <property type="entry name" value="DNA_Protect_Modify"/>
</dbReference>
<evidence type="ECO:0000313" key="3">
    <source>
        <dbReference type="EMBL" id="PSL08153.1"/>
    </source>
</evidence>
<evidence type="ECO:0000259" key="2">
    <source>
        <dbReference type="PROSITE" id="PS51194"/>
    </source>
</evidence>
<dbReference type="SUPFAM" id="SSF52540">
    <property type="entry name" value="P-loop containing nucleoside triphosphate hydrolases"/>
    <property type="match status" value="2"/>
</dbReference>